<keyword evidence="1" id="KW-0472">Membrane</keyword>
<sequence>MMKMTADQRFMMPTDVMKRVEVLRNKHSKRASLLQSVNQFFGLDTKEDRVWFYGFYGMAVGILLFMVFTSSIFDFLFA</sequence>
<dbReference type="RefSeq" id="WP_097897259.1">
    <property type="nucleotide sequence ID" value="NZ_NVOR01000021.1"/>
</dbReference>
<protein>
    <recommendedName>
        <fullName evidence="2">DUF3961 domain-containing protein</fullName>
    </recommendedName>
</protein>
<dbReference type="EMBL" id="NVOR01000021">
    <property type="protein sequence ID" value="PED83112.1"/>
    <property type="molecule type" value="Genomic_DNA"/>
</dbReference>
<evidence type="ECO:0000259" key="2">
    <source>
        <dbReference type="Pfam" id="PF13106"/>
    </source>
</evidence>
<evidence type="ECO:0000313" key="3">
    <source>
        <dbReference type="EMBL" id="PED83112.1"/>
    </source>
</evidence>
<name>A0AA91ZU76_9BACI</name>
<evidence type="ECO:0000313" key="4">
    <source>
        <dbReference type="Proteomes" id="UP000221020"/>
    </source>
</evidence>
<accession>A0AA91ZU76</accession>
<proteinExistence type="predicted"/>
<keyword evidence="1" id="KW-0812">Transmembrane</keyword>
<keyword evidence="1" id="KW-1133">Transmembrane helix</keyword>
<comment type="caution">
    <text evidence="3">The sequence shown here is derived from an EMBL/GenBank/DDBJ whole genome shotgun (WGS) entry which is preliminary data.</text>
</comment>
<dbReference type="Proteomes" id="UP000221020">
    <property type="component" value="Unassembled WGS sequence"/>
</dbReference>
<evidence type="ECO:0000256" key="1">
    <source>
        <dbReference type="SAM" id="Phobius"/>
    </source>
</evidence>
<organism evidence="3 4">
    <name type="scientific">Bacillus pseudomycoides</name>
    <dbReference type="NCBI Taxonomy" id="64104"/>
    <lineage>
        <taxon>Bacteria</taxon>
        <taxon>Bacillati</taxon>
        <taxon>Bacillota</taxon>
        <taxon>Bacilli</taxon>
        <taxon>Bacillales</taxon>
        <taxon>Bacillaceae</taxon>
        <taxon>Bacillus</taxon>
        <taxon>Bacillus cereus group</taxon>
    </lineage>
</organism>
<dbReference type="AlphaFoldDB" id="A0AA91ZU76"/>
<feature type="transmembrane region" description="Helical" evidence="1">
    <location>
        <begin position="52"/>
        <end position="77"/>
    </location>
</feature>
<feature type="domain" description="DUF3961" evidence="2">
    <location>
        <begin position="35"/>
        <end position="73"/>
    </location>
</feature>
<gene>
    <name evidence="3" type="ORF">CON65_07925</name>
</gene>
<dbReference type="InterPro" id="IPR025081">
    <property type="entry name" value="DUF3961"/>
</dbReference>
<dbReference type="Pfam" id="PF13106">
    <property type="entry name" value="DUF3961"/>
    <property type="match status" value="1"/>
</dbReference>
<reference evidence="3 4" key="1">
    <citation type="submission" date="2017-09" db="EMBL/GenBank/DDBJ databases">
        <title>Large-scale bioinformatics analysis of Bacillus genomes uncovers conserved roles of natural products in bacterial physiology.</title>
        <authorList>
            <consortium name="Agbiome Team Llc"/>
            <person name="Bleich R.M."/>
            <person name="Grubbs K.J."/>
            <person name="Santa Maria K.C."/>
            <person name="Allen S.E."/>
            <person name="Farag S."/>
            <person name="Shank E.A."/>
            <person name="Bowers A."/>
        </authorList>
    </citation>
    <scope>NUCLEOTIDE SEQUENCE [LARGE SCALE GENOMIC DNA]</scope>
    <source>
        <strain evidence="3 4">AFS092012</strain>
    </source>
</reference>